<reference evidence="7" key="2">
    <citation type="submission" date="2025-08" db="UniProtKB">
        <authorList>
            <consortium name="RefSeq"/>
        </authorList>
    </citation>
    <scope>IDENTIFICATION</scope>
    <source>
        <tissue evidence="7">Blood</tissue>
    </source>
</reference>
<dbReference type="GeneID" id="139084752"/>
<dbReference type="Pfam" id="PF00089">
    <property type="entry name" value="Trypsin"/>
    <property type="match status" value="1"/>
</dbReference>
<dbReference type="SUPFAM" id="SSF50494">
    <property type="entry name" value="Trypsin-like serine proteases"/>
    <property type="match status" value="1"/>
</dbReference>
<evidence type="ECO:0000256" key="3">
    <source>
        <dbReference type="ARBA" id="ARBA00023157"/>
    </source>
</evidence>
<evidence type="ECO:0000259" key="5">
    <source>
        <dbReference type="PROSITE" id="PS50240"/>
    </source>
</evidence>
<dbReference type="PANTHER" id="PTHR24271:SF81">
    <property type="entry name" value="GRANZYME B"/>
    <property type="match status" value="1"/>
</dbReference>
<dbReference type="InterPro" id="IPR001314">
    <property type="entry name" value="Peptidase_S1A"/>
</dbReference>
<evidence type="ECO:0000256" key="4">
    <source>
        <dbReference type="SAM" id="SignalP"/>
    </source>
</evidence>
<keyword evidence="2" id="KW-0865">Zymogen</keyword>
<sequence>MQPLLLLLAFLLPSKSATGIVIGGHEVRPHSRPYMVFILVPMKRKPKRCGSVLMKLDNVMMAAHCWGSSVRVILGAHDILIQERTWQVIPVKETICHPDYIPKDYFNDIIILKLERKARQTAAVRTLSLPRGTAQVRPGEVCNVASWGKVAPNGRVSNTLRVVELTVQQEQVWEACLYDHYNSTTLLCGGDPNKRKSSFKGHSGGPLVYNNVIQGISRGGLNDVIPPWVFTKVSSFLPWMKETMKSYEKPLSVGTSPPSLELMQNDPHSQALTLCLEGQ</sequence>
<evidence type="ECO:0000313" key="6">
    <source>
        <dbReference type="Proteomes" id="UP001652662"/>
    </source>
</evidence>
<dbReference type="CDD" id="cd00190">
    <property type="entry name" value="Tryp_SPc"/>
    <property type="match status" value="1"/>
</dbReference>
<gene>
    <name evidence="7" type="primary">LOC139084752</name>
</gene>
<accession>A0ABM4Q775</accession>
<dbReference type="Proteomes" id="UP001652662">
    <property type="component" value="Chromosome 1"/>
</dbReference>
<organism evidence="6 7">
    <name type="scientific">Equus przewalskii</name>
    <name type="common">Przewalski's horse</name>
    <name type="synonym">Equus caballus przewalskii</name>
    <dbReference type="NCBI Taxonomy" id="9798"/>
    <lineage>
        <taxon>Eukaryota</taxon>
        <taxon>Metazoa</taxon>
        <taxon>Chordata</taxon>
        <taxon>Craniata</taxon>
        <taxon>Vertebrata</taxon>
        <taxon>Euteleostomi</taxon>
        <taxon>Mammalia</taxon>
        <taxon>Eutheria</taxon>
        <taxon>Laurasiatheria</taxon>
        <taxon>Perissodactyla</taxon>
        <taxon>Equidae</taxon>
        <taxon>Equus</taxon>
    </lineage>
</organism>
<evidence type="ECO:0000313" key="7">
    <source>
        <dbReference type="RefSeq" id="XP_070485295.1"/>
    </source>
</evidence>
<dbReference type="SMART" id="SM00020">
    <property type="entry name" value="Tryp_SPc"/>
    <property type="match status" value="1"/>
</dbReference>
<dbReference type="InterPro" id="IPR001254">
    <property type="entry name" value="Trypsin_dom"/>
</dbReference>
<evidence type="ECO:0000256" key="1">
    <source>
        <dbReference type="ARBA" id="ARBA00022729"/>
    </source>
</evidence>
<evidence type="ECO:0000256" key="2">
    <source>
        <dbReference type="ARBA" id="ARBA00023145"/>
    </source>
</evidence>
<dbReference type="PROSITE" id="PS50240">
    <property type="entry name" value="TRYPSIN_DOM"/>
    <property type="match status" value="1"/>
</dbReference>
<feature type="chain" id="PRO_5045985413" evidence="4">
    <location>
        <begin position="20"/>
        <end position="279"/>
    </location>
</feature>
<proteinExistence type="predicted"/>
<dbReference type="Gene3D" id="2.40.10.10">
    <property type="entry name" value="Trypsin-like serine proteases"/>
    <property type="match status" value="2"/>
</dbReference>
<reference evidence="6" key="1">
    <citation type="submission" date="2025-05" db="UniProtKB">
        <authorList>
            <consortium name="RefSeq"/>
        </authorList>
    </citation>
    <scope>NUCLEOTIDE SEQUENCE [LARGE SCALE GENOMIC DNA]</scope>
</reference>
<dbReference type="InterPro" id="IPR009003">
    <property type="entry name" value="Peptidase_S1_PA"/>
</dbReference>
<dbReference type="PANTHER" id="PTHR24271">
    <property type="entry name" value="KALLIKREIN-RELATED"/>
    <property type="match status" value="1"/>
</dbReference>
<dbReference type="RefSeq" id="XP_070485295.1">
    <property type="nucleotide sequence ID" value="XM_070629194.1"/>
</dbReference>
<keyword evidence="6" id="KW-1185">Reference proteome</keyword>
<feature type="signal peptide" evidence="4">
    <location>
        <begin position="1"/>
        <end position="19"/>
    </location>
</feature>
<keyword evidence="3" id="KW-1015">Disulfide bond</keyword>
<name>A0ABM4Q775_EQUPR</name>
<protein>
    <submittedName>
        <fullName evidence="7">Granzyme B-like</fullName>
    </submittedName>
</protein>
<keyword evidence="1 4" id="KW-0732">Signal</keyword>
<dbReference type="PRINTS" id="PR00722">
    <property type="entry name" value="CHYMOTRYPSIN"/>
</dbReference>
<feature type="domain" description="Peptidase S1" evidence="5">
    <location>
        <begin position="21"/>
        <end position="245"/>
    </location>
</feature>
<dbReference type="InterPro" id="IPR043504">
    <property type="entry name" value="Peptidase_S1_PA_chymotrypsin"/>
</dbReference>